<feature type="transmembrane region" description="Helical" evidence="1">
    <location>
        <begin position="6"/>
        <end position="29"/>
    </location>
</feature>
<dbReference type="AlphaFoldDB" id="A0A0G1PUL8"/>
<evidence type="ECO:0000313" key="3">
    <source>
        <dbReference type="Proteomes" id="UP000034067"/>
    </source>
</evidence>
<evidence type="ECO:0000313" key="2">
    <source>
        <dbReference type="EMBL" id="KKU36247.1"/>
    </source>
</evidence>
<organism evidence="2 3">
    <name type="scientific">Candidatus Azambacteria bacterium GW2011_GWB1_46_27</name>
    <dbReference type="NCBI Taxonomy" id="1618617"/>
    <lineage>
        <taxon>Bacteria</taxon>
        <taxon>Candidatus Azamiibacteriota</taxon>
    </lineage>
</organism>
<evidence type="ECO:0000256" key="1">
    <source>
        <dbReference type="SAM" id="Phobius"/>
    </source>
</evidence>
<accession>A0A0G1PUL8</accession>
<gene>
    <name evidence="2" type="ORF">UX48_C0009G0008</name>
</gene>
<reference evidence="2 3" key="1">
    <citation type="journal article" date="2015" name="Nature">
        <title>rRNA introns, odd ribosomes, and small enigmatic genomes across a large radiation of phyla.</title>
        <authorList>
            <person name="Brown C.T."/>
            <person name="Hug L.A."/>
            <person name="Thomas B.C."/>
            <person name="Sharon I."/>
            <person name="Castelle C.J."/>
            <person name="Singh A."/>
            <person name="Wilkins M.J."/>
            <person name="Williams K.H."/>
            <person name="Banfield J.F."/>
        </authorList>
    </citation>
    <scope>NUCLEOTIDE SEQUENCE [LARGE SCALE GENOMIC DNA]</scope>
</reference>
<feature type="transmembrane region" description="Helical" evidence="1">
    <location>
        <begin position="38"/>
        <end position="57"/>
    </location>
</feature>
<proteinExistence type="predicted"/>
<keyword evidence="1" id="KW-0812">Transmembrane</keyword>
<sequence>METLFVILLFVSLAGMIAGVIKPSLFAFLLKERATRKILFLVFGLLSAGFFVVLGLLPGTENTREIVAVTERPATDEEWVQGILFQGALAEVSLRYIEATVYTDTLFRDAQKLSDEERIALLDQTIQKWAEAKVAAEQFSAVAELLPDYDATVSYQNTDSRSSLITEVLAATVEEDIDKAWQKKKELGEEKLLQLIDKAPMGQRVQEAAKIFGTSIEVAEVVLQDLRAEETKKALKEAEKYDRYSKAAETIQAGAKVAVFVGGVVAGGGMVTLAGKTAHIVVSSVAGAGLTMDVSKTAVSVGIADENGKIAAIAKSKDAQFFKEMSYVVGITDIAKALGQFEKVVSAAGGLKNLLTPGGLKKIAENKQLMNDMRSDASGNLQTIVDSGPAAWDFLAKNPEVKTIVLDTATPGKVVFTGTDKEAVIKEPATVKAINDFVQGIFDKAQKLNSVTPQETPAPTPAAVPTVRIVKACSSGQLTSYTDCSTGAKVSKEWSFGRAKSFVSADGTSFMVKISGGRGTYQFTAWLDDGSSLVVARYNGPSNTATLTEEARNLGWTLVNGSAYVPGAR</sequence>
<name>A0A0G1PUL8_9BACT</name>
<dbReference type="EMBL" id="LCMJ01000009">
    <property type="protein sequence ID" value="KKU36247.1"/>
    <property type="molecule type" value="Genomic_DNA"/>
</dbReference>
<keyword evidence="1" id="KW-1133">Transmembrane helix</keyword>
<comment type="caution">
    <text evidence="2">The sequence shown here is derived from an EMBL/GenBank/DDBJ whole genome shotgun (WGS) entry which is preliminary data.</text>
</comment>
<dbReference type="Proteomes" id="UP000034067">
    <property type="component" value="Unassembled WGS sequence"/>
</dbReference>
<keyword evidence="1" id="KW-0472">Membrane</keyword>
<protein>
    <submittedName>
        <fullName evidence="2">Uncharacterized protein</fullName>
    </submittedName>
</protein>